<sequence>MKQLIRMALTSLVKNELFWFFFAKTIAPLTYYAENSRFKAIFGKRIVMNGPFKGMKYPQTKAICSAIYPKLLGSYEYELEPLMRELCKNCYSEIVDIGCAKGYYAVGLAIQIETAKVFAFDTNPEALTLCKTMAELNNVASRVITGAYCDAETLMALPLTGKALVISDCEGYEKELFTNKVADHLRRHEILIEIHDFVDNSISEHIKKLFSSTHEITIYSSINDEDKIINYNFKSLLGFQVDTKRLILREGRPMVMKWFYMKPKEF</sequence>
<dbReference type="CDD" id="cd02440">
    <property type="entry name" value="AdoMet_MTases"/>
    <property type="match status" value="1"/>
</dbReference>
<dbReference type="InterPro" id="IPR029063">
    <property type="entry name" value="SAM-dependent_MTases_sf"/>
</dbReference>
<evidence type="ECO:0000313" key="2">
    <source>
        <dbReference type="EMBL" id="GCL36306.1"/>
    </source>
</evidence>
<accession>A0A479ZXJ3</accession>
<dbReference type="Gene3D" id="3.40.50.150">
    <property type="entry name" value="Vaccinia Virus protein VP39"/>
    <property type="match status" value="1"/>
</dbReference>
<name>A0A479ZXJ3_9CYAN</name>
<organism evidence="2 3">
    <name type="scientific">Sphaerospermopsis reniformis</name>
    <dbReference type="NCBI Taxonomy" id="531300"/>
    <lineage>
        <taxon>Bacteria</taxon>
        <taxon>Bacillati</taxon>
        <taxon>Cyanobacteriota</taxon>
        <taxon>Cyanophyceae</taxon>
        <taxon>Nostocales</taxon>
        <taxon>Aphanizomenonaceae</taxon>
        <taxon>Sphaerospermopsis</taxon>
    </lineage>
</organism>
<proteinExistence type="predicted"/>
<dbReference type="AlphaFoldDB" id="A0A479ZXJ3"/>
<evidence type="ECO:0000259" key="1">
    <source>
        <dbReference type="Pfam" id="PF05175"/>
    </source>
</evidence>
<dbReference type="Proteomes" id="UP000300142">
    <property type="component" value="Unassembled WGS sequence"/>
</dbReference>
<dbReference type="SUPFAM" id="SSF53335">
    <property type="entry name" value="S-adenosyl-L-methionine-dependent methyltransferases"/>
    <property type="match status" value="1"/>
</dbReference>
<dbReference type="RefSeq" id="WP_137666865.1">
    <property type="nucleotide sequence ID" value="NZ_BJCE01000033.1"/>
</dbReference>
<evidence type="ECO:0000313" key="3">
    <source>
        <dbReference type="Proteomes" id="UP000300142"/>
    </source>
</evidence>
<comment type="caution">
    <text evidence="2">The sequence shown here is derived from an EMBL/GenBank/DDBJ whole genome shotgun (WGS) entry which is preliminary data.</text>
</comment>
<keyword evidence="3" id="KW-1185">Reference proteome</keyword>
<feature type="domain" description="Methyltransferase small" evidence="1">
    <location>
        <begin position="82"/>
        <end position="146"/>
    </location>
</feature>
<dbReference type="EMBL" id="BJCE01000033">
    <property type="protein sequence ID" value="GCL36306.1"/>
    <property type="molecule type" value="Genomic_DNA"/>
</dbReference>
<protein>
    <recommendedName>
        <fullName evidence="1">Methyltransferase small domain-containing protein</fullName>
    </recommendedName>
</protein>
<dbReference type="Pfam" id="PF05175">
    <property type="entry name" value="MTS"/>
    <property type="match status" value="1"/>
</dbReference>
<gene>
    <name evidence="2" type="ORF">SR1949_14090</name>
</gene>
<reference evidence="3" key="1">
    <citation type="submission" date="2019-02" db="EMBL/GenBank/DDBJ databases">
        <title>Draft genome sequence of Sphaerospermopsis reniformis NIES-1949.</title>
        <authorList>
            <person name="Yamaguchi H."/>
            <person name="Suzuki S."/>
            <person name="Kawachi M."/>
        </authorList>
    </citation>
    <scope>NUCLEOTIDE SEQUENCE [LARGE SCALE GENOMIC DNA]</scope>
    <source>
        <strain evidence="3">NIES-1949</strain>
    </source>
</reference>
<dbReference type="InterPro" id="IPR007848">
    <property type="entry name" value="Small_mtfrase_dom"/>
</dbReference>